<evidence type="ECO:0000256" key="1">
    <source>
        <dbReference type="SAM" id="SignalP"/>
    </source>
</evidence>
<dbReference type="EMBL" id="OV170229">
    <property type="protein sequence ID" value="CAH0730941.1"/>
    <property type="molecule type" value="Genomic_DNA"/>
</dbReference>
<accession>A0A8J9V2F0</accession>
<feature type="chain" id="PRO_5035482771" description="C2H2-type domain-containing protein" evidence="1">
    <location>
        <begin position="27"/>
        <end position="445"/>
    </location>
</feature>
<feature type="signal peptide" evidence="1">
    <location>
        <begin position="1"/>
        <end position="26"/>
    </location>
</feature>
<organism evidence="2 3">
    <name type="scientific">Brenthis ino</name>
    <name type="common">lesser marbled fritillary</name>
    <dbReference type="NCBI Taxonomy" id="405034"/>
    <lineage>
        <taxon>Eukaryota</taxon>
        <taxon>Metazoa</taxon>
        <taxon>Ecdysozoa</taxon>
        <taxon>Arthropoda</taxon>
        <taxon>Hexapoda</taxon>
        <taxon>Insecta</taxon>
        <taxon>Pterygota</taxon>
        <taxon>Neoptera</taxon>
        <taxon>Endopterygota</taxon>
        <taxon>Lepidoptera</taxon>
        <taxon>Glossata</taxon>
        <taxon>Ditrysia</taxon>
        <taxon>Papilionoidea</taxon>
        <taxon>Nymphalidae</taxon>
        <taxon>Heliconiinae</taxon>
        <taxon>Argynnini</taxon>
        <taxon>Brenthis</taxon>
    </lineage>
</organism>
<sequence>MKYSIRLFNSCLYLITLNLFHHLSDTHKMDKNNNVFMLSLDAVDLNYLPITHKLDGKMMPLWAKQNLDMRNNDYYEFKINSVNTEEEEDDESDEEMDYTTCYICDIDVPSPFLNQHYDSVKHKINLKITNTAMERVKKSINTINNREVSKNSSLYFCPVCVIVVDMKEKKLHNRSVAHKNAVSVENFLQDFSSLYTKEDENAEFSDSDNSEVKTEIDSAINRILNKVSKSVFPKTKINGVKKQVDSESYRKEYQEISIQKQNGKALSETSDLEELQIEKVDALERDAAKNYKELIASFDVESIVNTKPNKSQFTEEINHKIIKDDDDETNSKDDNLENNGDEIKIATQLKPIKRTHHHLETSLCSIYCRICKKNINHLDENHISDLNHEINYEKFLDENAIYKKDSRLMECKICNESFICEKEIEHSDQIRHISNFERYKKRNSH</sequence>
<protein>
    <recommendedName>
        <fullName evidence="4">C2H2-type domain-containing protein</fullName>
    </recommendedName>
</protein>
<evidence type="ECO:0000313" key="3">
    <source>
        <dbReference type="Proteomes" id="UP000838878"/>
    </source>
</evidence>
<proteinExistence type="predicted"/>
<feature type="non-terminal residue" evidence="2">
    <location>
        <position position="445"/>
    </location>
</feature>
<keyword evidence="1" id="KW-0732">Signal</keyword>
<dbReference type="OrthoDB" id="6927752at2759"/>
<keyword evidence="3" id="KW-1185">Reference proteome</keyword>
<evidence type="ECO:0008006" key="4">
    <source>
        <dbReference type="Google" id="ProtNLM"/>
    </source>
</evidence>
<gene>
    <name evidence="2" type="ORF">BINO364_LOCUS15862</name>
</gene>
<dbReference type="AlphaFoldDB" id="A0A8J9V2F0"/>
<name>A0A8J9V2F0_9NEOP</name>
<dbReference type="Proteomes" id="UP000838878">
    <property type="component" value="Chromosome 9"/>
</dbReference>
<evidence type="ECO:0000313" key="2">
    <source>
        <dbReference type="EMBL" id="CAH0730941.1"/>
    </source>
</evidence>
<reference evidence="2" key="1">
    <citation type="submission" date="2021-12" db="EMBL/GenBank/DDBJ databases">
        <authorList>
            <person name="Martin H S."/>
        </authorList>
    </citation>
    <scope>NUCLEOTIDE SEQUENCE</scope>
</reference>